<proteinExistence type="predicted"/>
<sequence length="388" mass="44009">MKTMRKKDLQALADFKGVNCVSIYIPTHKKGKEVNEGADKILLKNHYQQMRQLLKNKDISESEANRYLEPIQKLTEDADFWRHQEQGLAVFLGENYFKYIKLPYAAQEFSTLSTSFHLDQIVPLLDDDHPFYILAVSLNKIRLLEGNEQEISEVDIQDLVPEGMDDALSYYEFEKNLQYHSGANRSEPGSPIYHGQGGDGGSEQTYILEYFRRVNDVLDQIVLHKNRPVVLAGVDSLHAIYREANKSLKLADEGIKLNPDRESPTDLHQKATEVLKDYFAEDKQSEMSRYAALAGSGKASYDINEIAPAAVNGRIDALFVVEGTHKWGSINREDNSVQLHDNQQDNDHDLVSKAAVETVLHGGHTYVVKKEALPEEFVDAELAAIFRW</sequence>
<reference evidence="1" key="2">
    <citation type="journal article" date="2024" name="Antonie Van Leeuwenhoek">
        <title>Roseihalotalea indica gen. nov., sp. nov., a halophilic Bacteroidetes from mesopelagic Southwest Indian Ocean with higher carbohydrate metabolic potential.</title>
        <authorList>
            <person name="Chen B."/>
            <person name="Zhang M."/>
            <person name="Lin D."/>
            <person name="Ye J."/>
            <person name="Tang K."/>
        </authorList>
    </citation>
    <scope>NUCLEOTIDE SEQUENCE</scope>
    <source>
        <strain evidence="1">TK19036</strain>
    </source>
</reference>
<dbReference type="EMBL" id="CP120682">
    <property type="protein sequence ID" value="WKN36625.1"/>
    <property type="molecule type" value="Genomic_DNA"/>
</dbReference>
<dbReference type="AlphaFoldDB" id="A0AA49JGJ1"/>
<evidence type="ECO:0000313" key="1">
    <source>
        <dbReference type="EMBL" id="WKN36625.1"/>
    </source>
</evidence>
<dbReference type="Pfam" id="PF18849">
    <property type="entry name" value="baeRF_family7"/>
    <property type="match status" value="1"/>
</dbReference>
<name>A0AA49JGJ1_9BACT</name>
<gene>
    <name evidence="1" type="ORF">K4G66_30135</name>
</gene>
<organism evidence="1">
    <name type="scientific">Roseihalotalea indica</name>
    <dbReference type="NCBI Taxonomy" id="2867963"/>
    <lineage>
        <taxon>Bacteria</taxon>
        <taxon>Pseudomonadati</taxon>
        <taxon>Bacteroidota</taxon>
        <taxon>Cytophagia</taxon>
        <taxon>Cytophagales</taxon>
        <taxon>Catalimonadaceae</taxon>
        <taxon>Roseihalotalea</taxon>
    </lineage>
</organism>
<protein>
    <submittedName>
        <fullName evidence="1">Uncharacterized protein</fullName>
    </submittedName>
</protein>
<reference evidence="1" key="1">
    <citation type="journal article" date="2023" name="Comput. Struct. Biotechnol. J.">
        <title>Discovery of a novel marine Bacteroidetes with a rich repertoire of carbohydrate-active enzymes.</title>
        <authorList>
            <person name="Chen B."/>
            <person name="Liu G."/>
            <person name="Chen Q."/>
            <person name="Wang H."/>
            <person name="Liu L."/>
            <person name="Tang K."/>
        </authorList>
    </citation>
    <scope>NUCLEOTIDE SEQUENCE</scope>
    <source>
        <strain evidence="1">TK19036</strain>
    </source>
</reference>
<dbReference type="InterPro" id="IPR040837">
    <property type="entry name" value="Bact_RF_family7"/>
</dbReference>
<accession>A0AA49JGJ1</accession>